<organism evidence="15 16">
    <name type="scientific">Conger conger</name>
    <name type="common">Conger eel</name>
    <name type="synonym">Muraena conger</name>
    <dbReference type="NCBI Taxonomy" id="82655"/>
    <lineage>
        <taxon>Eukaryota</taxon>
        <taxon>Metazoa</taxon>
        <taxon>Chordata</taxon>
        <taxon>Craniata</taxon>
        <taxon>Vertebrata</taxon>
        <taxon>Euteleostomi</taxon>
        <taxon>Actinopterygii</taxon>
        <taxon>Neopterygii</taxon>
        <taxon>Teleostei</taxon>
        <taxon>Anguilliformes</taxon>
        <taxon>Congridae</taxon>
        <taxon>Conger</taxon>
    </lineage>
</organism>
<comment type="subcellular location">
    <subcellularLocation>
        <location evidence="2">Nucleus</location>
    </subcellularLocation>
</comment>
<feature type="domain" description="C2H2-type" evidence="14">
    <location>
        <begin position="443"/>
        <end position="470"/>
    </location>
</feature>
<dbReference type="Pfam" id="PF00096">
    <property type="entry name" value="zf-C2H2"/>
    <property type="match status" value="2"/>
</dbReference>
<dbReference type="Proteomes" id="UP001152803">
    <property type="component" value="Unassembled WGS sequence"/>
</dbReference>
<evidence type="ECO:0000259" key="14">
    <source>
        <dbReference type="PROSITE" id="PS50157"/>
    </source>
</evidence>
<feature type="domain" description="C2H2-type" evidence="14">
    <location>
        <begin position="471"/>
        <end position="498"/>
    </location>
</feature>
<dbReference type="SUPFAM" id="SSF57667">
    <property type="entry name" value="beta-beta-alpha zinc fingers"/>
    <property type="match status" value="2"/>
</dbReference>
<evidence type="ECO:0000313" key="16">
    <source>
        <dbReference type="Proteomes" id="UP001152803"/>
    </source>
</evidence>
<gene>
    <name evidence="15" type="ORF">COCON_G00126050</name>
</gene>
<feature type="region of interest" description="Disordered" evidence="12">
    <location>
        <begin position="161"/>
        <end position="231"/>
    </location>
</feature>
<dbReference type="PANTHER" id="PTHR46105">
    <property type="entry name" value="AGAP004733-PA"/>
    <property type="match status" value="1"/>
</dbReference>
<evidence type="ECO:0000256" key="4">
    <source>
        <dbReference type="ARBA" id="ARBA00022737"/>
    </source>
</evidence>
<keyword evidence="7" id="KW-0805">Transcription regulation</keyword>
<feature type="region of interest" description="Disordered" evidence="12">
    <location>
        <begin position="520"/>
        <end position="552"/>
    </location>
</feature>
<evidence type="ECO:0008006" key="17">
    <source>
        <dbReference type="Google" id="ProtNLM"/>
    </source>
</evidence>
<comment type="function">
    <text evidence="1">May be involved in transcriptional regulation.</text>
</comment>
<evidence type="ECO:0000256" key="8">
    <source>
        <dbReference type="ARBA" id="ARBA00023125"/>
    </source>
</evidence>
<dbReference type="PANTHER" id="PTHR46105:SF29">
    <property type="entry name" value="ZINC FINGER AND BTB DOMAIN CONTAINING 12"/>
    <property type="match status" value="1"/>
</dbReference>
<dbReference type="SMART" id="SM00225">
    <property type="entry name" value="BTB"/>
    <property type="match status" value="1"/>
</dbReference>
<evidence type="ECO:0000259" key="13">
    <source>
        <dbReference type="PROSITE" id="PS50097"/>
    </source>
</evidence>
<evidence type="ECO:0000256" key="6">
    <source>
        <dbReference type="ARBA" id="ARBA00022833"/>
    </source>
</evidence>
<evidence type="ECO:0000256" key="1">
    <source>
        <dbReference type="ARBA" id="ARBA00003767"/>
    </source>
</evidence>
<feature type="compositionally biased region" description="Basic and acidic residues" evidence="12">
    <location>
        <begin position="533"/>
        <end position="552"/>
    </location>
</feature>
<keyword evidence="9" id="KW-0804">Transcription</keyword>
<evidence type="ECO:0000256" key="3">
    <source>
        <dbReference type="ARBA" id="ARBA00022723"/>
    </source>
</evidence>
<sequence>MKVTVLFCAHVRSVEMEVLCFRLPGHGDATLRNMNCLRSRQHFCDVTIVASDRQTFRGHKVVLAACSPFLRDQFLLNPSSELKVSVLHSSRVVCELLQSCYTGILQFSPKEIINYLTAASYLQMEHVVEKCRGALSQYLQPRTPSPPGTIKSEESEPLLAFDSGDQHPVRSRSPPGGKGSSLQPHRNSADRQSDVHKDPNAAQDIPEFRVRSAGPSGEFQEEEEEEREDLEVFQVCIEDEEEGIEEKREGEGEEGEYGSRGEVVVALDGNQGNGDEGHFGAPAAAGREGYRMFRRRPWEMARGRGRGFPGRRRGNRERRLVGAPPAEEWRIPTPEEIMGSFGLVHPDFGQEGGAPAVPGGYELPQAEADRALRAGYGMGEGQGGDFGLGEGSGAGGEGEESESVAVVGSTSCGVVSCEHCGLAFPSAESLALHASSAHQALLFVCPRCGKHFSHAYHLNRHMSTHRGGRCHRCPLCHKTFTQKSTLCDHMNLHSGERPHRCSYCHVRFAHKPALRRHLKEQHAKTTAQNCLEAQREREREADGEREGEGGGV</sequence>
<protein>
    <recommendedName>
        <fullName evidence="17">Zinc finger and BTB domain-containing protein 12</fullName>
    </recommendedName>
</protein>
<dbReference type="FunFam" id="3.30.160.60:FF:000446">
    <property type="entry name" value="Zinc finger protein"/>
    <property type="match status" value="1"/>
</dbReference>
<feature type="domain" description="BTB" evidence="13">
    <location>
        <begin position="44"/>
        <end position="109"/>
    </location>
</feature>
<dbReference type="InterPro" id="IPR011333">
    <property type="entry name" value="SKP1/BTB/POZ_sf"/>
</dbReference>
<evidence type="ECO:0000256" key="2">
    <source>
        <dbReference type="ARBA" id="ARBA00004123"/>
    </source>
</evidence>
<dbReference type="PROSITE" id="PS00028">
    <property type="entry name" value="ZINC_FINGER_C2H2_1"/>
    <property type="match status" value="3"/>
</dbReference>
<evidence type="ECO:0000256" key="9">
    <source>
        <dbReference type="ARBA" id="ARBA00023163"/>
    </source>
</evidence>
<evidence type="ECO:0000256" key="5">
    <source>
        <dbReference type="ARBA" id="ARBA00022771"/>
    </source>
</evidence>
<evidence type="ECO:0000256" key="12">
    <source>
        <dbReference type="SAM" id="MobiDB-lite"/>
    </source>
</evidence>
<feature type="domain" description="C2H2-type" evidence="14">
    <location>
        <begin position="499"/>
        <end position="527"/>
    </location>
</feature>
<dbReference type="SUPFAM" id="SSF54695">
    <property type="entry name" value="POZ domain"/>
    <property type="match status" value="1"/>
</dbReference>
<name>A0A9Q1DCW3_CONCO</name>
<evidence type="ECO:0000256" key="11">
    <source>
        <dbReference type="PROSITE-ProRule" id="PRU00042"/>
    </source>
</evidence>
<dbReference type="InterPro" id="IPR013087">
    <property type="entry name" value="Znf_C2H2_type"/>
</dbReference>
<keyword evidence="5 11" id="KW-0863">Zinc-finger</keyword>
<dbReference type="EMBL" id="JAFJMO010000009">
    <property type="protein sequence ID" value="KAJ8267433.1"/>
    <property type="molecule type" value="Genomic_DNA"/>
</dbReference>
<keyword evidence="10" id="KW-0539">Nucleus</keyword>
<comment type="caution">
    <text evidence="15">The sequence shown here is derived from an EMBL/GenBank/DDBJ whole genome shotgun (WGS) entry which is preliminary data.</text>
</comment>
<dbReference type="OrthoDB" id="2311693at2759"/>
<dbReference type="SMART" id="SM00355">
    <property type="entry name" value="ZnF_C2H2"/>
    <property type="match status" value="4"/>
</dbReference>
<reference evidence="15" key="1">
    <citation type="journal article" date="2023" name="Science">
        <title>Genome structures resolve the early diversification of teleost fishes.</title>
        <authorList>
            <person name="Parey E."/>
            <person name="Louis A."/>
            <person name="Montfort J."/>
            <person name="Bouchez O."/>
            <person name="Roques C."/>
            <person name="Iampietro C."/>
            <person name="Lluch J."/>
            <person name="Castinel A."/>
            <person name="Donnadieu C."/>
            <person name="Desvignes T."/>
            <person name="Floi Bucao C."/>
            <person name="Jouanno E."/>
            <person name="Wen M."/>
            <person name="Mejri S."/>
            <person name="Dirks R."/>
            <person name="Jansen H."/>
            <person name="Henkel C."/>
            <person name="Chen W.J."/>
            <person name="Zahm M."/>
            <person name="Cabau C."/>
            <person name="Klopp C."/>
            <person name="Thompson A.W."/>
            <person name="Robinson-Rechavi M."/>
            <person name="Braasch I."/>
            <person name="Lecointre G."/>
            <person name="Bobe J."/>
            <person name="Postlethwait J.H."/>
            <person name="Berthelot C."/>
            <person name="Roest Crollius H."/>
            <person name="Guiguen Y."/>
        </authorList>
    </citation>
    <scope>NUCLEOTIDE SEQUENCE</scope>
    <source>
        <strain evidence="15">Concon-B</strain>
    </source>
</reference>
<feature type="compositionally biased region" description="Acidic residues" evidence="12">
    <location>
        <begin position="219"/>
        <end position="231"/>
    </location>
</feature>
<dbReference type="Pfam" id="PF00651">
    <property type="entry name" value="BTB"/>
    <property type="match status" value="1"/>
</dbReference>
<proteinExistence type="predicted"/>
<accession>A0A9Q1DCW3</accession>
<keyword evidence="8" id="KW-0238">DNA-binding</keyword>
<evidence type="ECO:0000313" key="15">
    <source>
        <dbReference type="EMBL" id="KAJ8267433.1"/>
    </source>
</evidence>
<dbReference type="PROSITE" id="PS50097">
    <property type="entry name" value="BTB"/>
    <property type="match status" value="1"/>
</dbReference>
<dbReference type="AlphaFoldDB" id="A0A9Q1DCW3"/>
<dbReference type="PROSITE" id="PS50157">
    <property type="entry name" value="ZINC_FINGER_C2H2_2"/>
    <property type="match status" value="4"/>
</dbReference>
<dbReference type="InterPro" id="IPR050457">
    <property type="entry name" value="ZnFinger_BTB_dom_contain"/>
</dbReference>
<keyword evidence="4" id="KW-0677">Repeat</keyword>
<keyword evidence="6" id="KW-0862">Zinc</keyword>
<dbReference type="Gene3D" id="3.30.710.10">
    <property type="entry name" value="Potassium Channel Kv1.1, Chain A"/>
    <property type="match status" value="1"/>
</dbReference>
<dbReference type="InterPro" id="IPR036236">
    <property type="entry name" value="Znf_C2H2_sf"/>
</dbReference>
<feature type="compositionally biased region" description="Basic and acidic residues" evidence="12">
    <location>
        <begin position="187"/>
        <end position="199"/>
    </location>
</feature>
<evidence type="ECO:0000256" key="7">
    <source>
        <dbReference type="ARBA" id="ARBA00023015"/>
    </source>
</evidence>
<feature type="domain" description="C2H2-type" evidence="14">
    <location>
        <begin position="415"/>
        <end position="438"/>
    </location>
</feature>
<evidence type="ECO:0000256" key="10">
    <source>
        <dbReference type="ARBA" id="ARBA00023242"/>
    </source>
</evidence>
<dbReference type="GO" id="GO:0000978">
    <property type="term" value="F:RNA polymerase II cis-regulatory region sequence-specific DNA binding"/>
    <property type="evidence" value="ECO:0007669"/>
    <property type="project" value="TreeGrafter"/>
</dbReference>
<dbReference type="GO" id="GO:0008270">
    <property type="term" value="F:zinc ion binding"/>
    <property type="evidence" value="ECO:0007669"/>
    <property type="project" value="UniProtKB-KW"/>
</dbReference>
<dbReference type="GO" id="GO:0000981">
    <property type="term" value="F:DNA-binding transcription factor activity, RNA polymerase II-specific"/>
    <property type="evidence" value="ECO:0007669"/>
    <property type="project" value="TreeGrafter"/>
</dbReference>
<keyword evidence="3" id="KW-0479">Metal-binding</keyword>
<dbReference type="InterPro" id="IPR000210">
    <property type="entry name" value="BTB/POZ_dom"/>
</dbReference>
<keyword evidence="16" id="KW-1185">Reference proteome</keyword>
<dbReference type="Gene3D" id="3.30.160.60">
    <property type="entry name" value="Classic Zinc Finger"/>
    <property type="match status" value="3"/>
</dbReference>